<comment type="caution">
    <text evidence="1">The sequence shown here is derived from an EMBL/GenBank/DDBJ whole genome shotgun (WGS) entry which is preliminary data.</text>
</comment>
<reference evidence="1 2" key="1">
    <citation type="journal article" date="2024" name="Nat. Commun.">
        <title>Phylogenomics reveals the evolutionary origins of lichenization in chlorophyte algae.</title>
        <authorList>
            <person name="Puginier C."/>
            <person name="Libourel C."/>
            <person name="Otte J."/>
            <person name="Skaloud P."/>
            <person name="Haon M."/>
            <person name="Grisel S."/>
            <person name="Petersen M."/>
            <person name="Berrin J.G."/>
            <person name="Delaux P.M."/>
            <person name="Dal Grande F."/>
            <person name="Keller J."/>
        </authorList>
    </citation>
    <scope>NUCLEOTIDE SEQUENCE [LARGE SCALE GENOMIC DNA]</scope>
    <source>
        <strain evidence="1 2">SAG 2036</strain>
    </source>
</reference>
<organism evidence="1 2">
    <name type="scientific">Symbiochloris irregularis</name>
    <dbReference type="NCBI Taxonomy" id="706552"/>
    <lineage>
        <taxon>Eukaryota</taxon>
        <taxon>Viridiplantae</taxon>
        <taxon>Chlorophyta</taxon>
        <taxon>core chlorophytes</taxon>
        <taxon>Trebouxiophyceae</taxon>
        <taxon>Trebouxiales</taxon>
        <taxon>Trebouxiaceae</taxon>
        <taxon>Symbiochloris</taxon>
    </lineage>
</organism>
<name>A0AAW1NV69_9CHLO</name>
<accession>A0AAW1NV69</accession>
<dbReference type="EMBL" id="JALJOQ010000124">
    <property type="protein sequence ID" value="KAK9795862.1"/>
    <property type="molecule type" value="Genomic_DNA"/>
</dbReference>
<dbReference type="AlphaFoldDB" id="A0AAW1NV69"/>
<gene>
    <name evidence="1" type="ORF">WJX73_008939</name>
</gene>
<protein>
    <submittedName>
        <fullName evidence="1">Uncharacterized protein</fullName>
    </submittedName>
</protein>
<proteinExistence type="predicted"/>
<sequence length="103" mass="11568">MEGGAVEATDHIDQSTPLGRQLARAHANFMCRDIQVLDNASGRLDDLFTRLGYTFQNPLLVQSLAFVVVPKRFRVRADRQHVSIQGNEILSHIGQPVWRLSPC</sequence>
<dbReference type="Proteomes" id="UP001465755">
    <property type="component" value="Unassembled WGS sequence"/>
</dbReference>
<evidence type="ECO:0000313" key="2">
    <source>
        <dbReference type="Proteomes" id="UP001465755"/>
    </source>
</evidence>
<keyword evidence="2" id="KW-1185">Reference proteome</keyword>
<evidence type="ECO:0000313" key="1">
    <source>
        <dbReference type="EMBL" id="KAK9795862.1"/>
    </source>
</evidence>